<name>A0ABV9DH63_9BACI</name>
<dbReference type="EMBL" id="JBHSFU010000004">
    <property type="protein sequence ID" value="MFC4558175.1"/>
    <property type="molecule type" value="Genomic_DNA"/>
</dbReference>
<sequence length="126" mass="14553">MIKKYQAFTYTFISAVVLSVLLTGYFYKTDFTVVDVINVTFMVGMIYLVVGTSLFLIQQGSFDGITYSFKRFFRRSSSYGDMLREVTPEEEEESYLPKQRSFRLTYPLMVTGIIFFSLTVIAGFLI</sequence>
<protein>
    <submittedName>
        <fullName evidence="3">DUF3899 domain-containing protein</fullName>
    </submittedName>
</protein>
<evidence type="ECO:0000313" key="3">
    <source>
        <dbReference type="EMBL" id="MFC4558175.1"/>
    </source>
</evidence>
<accession>A0ABV9DH63</accession>
<dbReference type="Proteomes" id="UP001595989">
    <property type="component" value="Unassembled WGS sequence"/>
</dbReference>
<reference evidence="4" key="1">
    <citation type="journal article" date="2019" name="Int. J. Syst. Evol. Microbiol.">
        <title>The Global Catalogue of Microorganisms (GCM) 10K type strain sequencing project: providing services to taxonomists for standard genome sequencing and annotation.</title>
        <authorList>
            <consortium name="The Broad Institute Genomics Platform"/>
            <consortium name="The Broad Institute Genome Sequencing Center for Infectious Disease"/>
            <person name="Wu L."/>
            <person name="Ma J."/>
        </authorList>
    </citation>
    <scope>NUCLEOTIDE SEQUENCE [LARGE SCALE GENOMIC DNA]</scope>
    <source>
        <strain evidence="4">CGMCC 4.7426</strain>
    </source>
</reference>
<feature type="domain" description="DUF3899" evidence="2">
    <location>
        <begin position="37"/>
        <end position="123"/>
    </location>
</feature>
<feature type="transmembrane region" description="Helical" evidence="1">
    <location>
        <begin position="7"/>
        <end position="27"/>
    </location>
</feature>
<feature type="transmembrane region" description="Helical" evidence="1">
    <location>
        <begin position="104"/>
        <end position="125"/>
    </location>
</feature>
<comment type="caution">
    <text evidence="3">The sequence shown here is derived from an EMBL/GenBank/DDBJ whole genome shotgun (WGS) entry which is preliminary data.</text>
</comment>
<organism evidence="3 4">
    <name type="scientific">Virgibacillus kekensis</name>
    <dbReference type="NCBI Taxonomy" id="202261"/>
    <lineage>
        <taxon>Bacteria</taxon>
        <taxon>Bacillati</taxon>
        <taxon>Bacillota</taxon>
        <taxon>Bacilli</taxon>
        <taxon>Bacillales</taxon>
        <taxon>Bacillaceae</taxon>
        <taxon>Virgibacillus</taxon>
    </lineage>
</organism>
<evidence type="ECO:0000259" key="2">
    <source>
        <dbReference type="Pfam" id="PF13038"/>
    </source>
</evidence>
<keyword evidence="1" id="KW-1133">Transmembrane helix</keyword>
<feature type="transmembrane region" description="Helical" evidence="1">
    <location>
        <begin position="39"/>
        <end position="57"/>
    </location>
</feature>
<proteinExistence type="predicted"/>
<evidence type="ECO:0000313" key="4">
    <source>
        <dbReference type="Proteomes" id="UP001595989"/>
    </source>
</evidence>
<dbReference type="InterPro" id="IPR025007">
    <property type="entry name" value="DUF3899"/>
</dbReference>
<keyword evidence="1" id="KW-0472">Membrane</keyword>
<evidence type="ECO:0000256" key="1">
    <source>
        <dbReference type="SAM" id="Phobius"/>
    </source>
</evidence>
<gene>
    <name evidence="3" type="ORF">ACFO3D_08115</name>
</gene>
<keyword evidence="4" id="KW-1185">Reference proteome</keyword>
<keyword evidence="1" id="KW-0812">Transmembrane</keyword>
<dbReference type="RefSeq" id="WP_390294619.1">
    <property type="nucleotide sequence ID" value="NZ_JBHSFU010000004.1"/>
</dbReference>
<dbReference type="Pfam" id="PF13038">
    <property type="entry name" value="DUF3899"/>
    <property type="match status" value="1"/>
</dbReference>